<organism evidence="6">
    <name type="scientific">Cucumis melo</name>
    <name type="common">Muskmelon</name>
    <dbReference type="NCBI Taxonomy" id="3656"/>
    <lineage>
        <taxon>Eukaryota</taxon>
        <taxon>Viridiplantae</taxon>
        <taxon>Streptophyta</taxon>
        <taxon>Embryophyta</taxon>
        <taxon>Tracheophyta</taxon>
        <taxon>Spermatophyta</taxon>
        <taxon>Magnoliopsida</taxon>
        <taxon>eudicotyledons</taxon>
        <taxon>Gunneridae</taxon>
        <taxon>Pentapetalae</taxon>
        <taxon>rosids</taxon>
        <taxon>fabids</taxon>
        <taxon>Cucurbitales</taxon>
        <taxon>Cucurbitaceae</taxon>
        <taxon>Benincaseae</taxon>
        <taxon>Cucumis</taxon>
    </lineage>
</organism>
<dbReference type="GO" id="GO:0070034">
    <property type="term" value="F:telomerase RNA binding"/>
    <property type="evidence" value="ECO:0007669"/>
    <property type="project" value="TreeGrafter"/>
</dbReference>
<dbReference type="SUPFAM" id="SSF144210">
    <property type="entry name" value="Nop10-like SnoRNP"/>
    <property type="match status" value="1"/>
</dbReference>
<dbReference type="PANTHER" id="PTHR13305:SF6">
    <property type="entry name" value="H_ACA RIBONUCLEOPROTEIN COMPLEX SUBUNIT 3-LIKE PROTEIN"/>
    <property type="match status" value="1"/>
</dbReference>
<protein>
    <recommendedName>
        <fullName evidence="5">Nucleolar protein 10</fullName>
    </recommendedName>
</protein>
<dbReference type="EnsemblPlants" id="MELO3C033129.2.1">
    <property type="protein sequence ID" value="MELO3C033129.2.1"/>
    <property type="gene ID" value="MELO3C033129.2"/>
</dbReference>
<evidence type="ECO:0000256" key="2">
    <source>
        <dbReference type="ARBA" id="ARBA00022517"/>
    </source>
</evidence>
<dbReference type="GO" id="GO:0031120">
    <property type="term" value="P:snRNA pseudouridine synthesis"/>
    <property type="evidence" value="ECO:0007669"/>
    <property type="project" value="TreeGrafter"/>
</dbReference>
<dbReference type="Gramene" id="MELO3C033129.2.1">
    <property type="protein sequence ID" value="MELO3C033129.2.1"/>
    <property type="gene ID" value="MELO3C033129.2"/>
</dbReference>
<evidence type="ECO:0000256" key="4">
    <source>
        <dbReference type="ARBA" id="ARBA00023274"/>
    </source>
</evidence>
<evidence type="ECO:0000256" key="1">
    <source>
        <dbReference type="ARBA" id="ARBA00009462"/>
    </source>
</evidence>
<dbReference type="InterPro" id="IPR007264">
    <property type="entry name" value="H/ACA_rnp_Nop10"/>
</dbReference>
<evidence type="ECO:0000256" key="3">
    <source>
        <dbReference type="ARBA" id="ARBA00022552"/>
    </source>
</evidence>
<dbReference type="AlphaFoldDB" id="A0A9I9EGE6"/>
<comment type="similarity">
    <text evidence="1">Belongs to the NOP10 family.</text>
</comment>
<dbReference type="Pfam" id="PF04135">
    <property type="entry name" value="Nop10p"/>
    <property type="match status" value="1"/>
</dbReference>
<name>A0A9I9EGE6_CUCME</name>
<sequence length="56" mass="6324">MNNNGTKVYTTKKESPLGLTTQSAYPACSPNDKYSKQRVLKKRFGLLPTHQPPPKY</sequence>
<proteinExistence type="inferred from homology"/>
<dbReference type="GO" id="GO:0031429">
    <property type="term" value="C:box H/ACA snoRNP complex"/>
    <property type="evidence" value="ECO:0007669"/>
    <property type="project" value="TreeGrafter"/>
</dbReference>
<accession>A0A9I9EGE6</accession>
<reference evidence="6" key="1">
    <citation type="submission" date="2023-03" db="UniProtKB">
        <authorList>
            <consortium name="EnsemblPlants"/>
        </authorList>
    </citation>
    <scope>IDENTIFICATION</scope>
</reference>
<evidence type="ECO:0000313" key="6">
    <source>
        <dbReference type="EnsemblPlants" id="MELO3C033129.2.1"/>
    </source>
</evidence>
<keyword evidence="3" id="KW-0698">rRNA processing</keyword>
<dbReference type="GO" id="GO:0031118">
    <property type="term" value="P:rRNA pseudouridine synthesis"/>
    <property type="evidence" value="ECO:0007669"/>
    <property type="project" value="TreeGrafter"/>
</dbReference>
<dbReference type="GO" id="GO:1904874">
    <property type="term" value="P:positive regulation of telomerase RNA localization to Cajal body"/>
    <property type="evidence" value="ECO:0007669"/>
    <property type="project" value="TreeGrafter"/>
</dbReference>
<keyword evidence="4" id="KW-0687">Ribonucleoprotein</keyword>
<evidence type="ECO:0000256" key="5">
    <source>
        <dbReference type="ARBA" id="ARBA00030185"/>
    </source>
</evidence>
<keyword evidence="2" id="KW-0690">Ribosome biogenesis</keyword>
<dbReference type="Gene3D" id="2.20.28.40">
    <property type="entry name" value="H/ACA ribonucleoprotein complex, subunit Nop10"/>
    <property type="match status" value="1"/>
</dbReference>
<dbReference type="GO" id="GO:0030515">
    <property type="term" value="F:snoRNA binding"/>
    <property type="evidence" value="ECO:0007669"/>
    <property type="project" value="InterPro"/>
</dbReference>
<dbReference type="PANTHER" id="PTHR13305">
    <property type="entry name" value="RIBOSOME BIOGENESIS PROTEIN NOP10"/>
    <property type="match status" value="1"/>
</dbReference>
<dbReference type="InterPro" id="IPR036756">
    <property type="entry name" value="H/ACA_rnp_Nop10_sf"/>
</dbReference>